<evidence type="ECO:0000313" key="4">
    <source>
        <dbReference type="EnsemblMetazoa" id="PPA43487.1"/>
    </source>
</evidence>
<comment type="similarity">
    <text evidence="1">Belongs to the universal ribosomal protein uS7 family.</text>
</comment>
<proteinExistence type="inferred from homology"/>
<dbReference type="GO" id="GO:0006412">
    <property type="term" value="P:translation"/>
    <property type="evidence" value="ECO:0000318"/>
    <property type="project" value="GO_Central"/>
</dbReference>
<evidence type="ECO:0000313" key="5">
    <source>
        <dbReference type="Proteomes" id="UP000005239"/>
    </source>
</evidence>
<dbReference type="GO" id="GO:0019843">
    <property type="term" value="F:rRNA binding"/>
    <property type="evidence" value="ECO:0000318"/>
    <property type="project" value="GO_Central"/>
</dbReference>
<evidence type="ECO:0000256" key="3">
    <source>
        <dbReference type="ARBA" id="ARBA00023274"/>
    </source>
</evidence>
<dbReference type="OrthoDB" id="10264639at2759"/>
<dbReference type="GO" id="GO:0005840">
    <property type="term" value="C:ribosome"/>
    <property type="evidence" value="ECO:0000318"/>
    <property type="project" value="GO_Central"/>
</dbReference>
<dbReference type="FunFam" id="1.10.455.10:FF:000014">
    <property type="entry name" value="Ribosomal protein"/>
    <property type="match status" value="1"/>
</dbReference>
<dbReference type="Gene3D" id="1.10.455.10">
    <property type="entry name" value="Ribosomal protein S7 domain"/>
    <property type="match status" value="1"/>
</dbReference>
<dbReference type="GO" id="GO:0003735">
    <property type="term" value="F:structural constituent of ribosome"/>
    <property type="evidence" value="ECO:0000318"/>
    <property type="project" value="GO_Central"/>
</dbReference>
<protein>
    <submittedName>
        <fullName evidence="4">Uncharacterized protein</fullName>
    </submittedName>
</protein>
<accession>A0A2A6BGV2</accession>
<keyword evidence="3" id="KW-0687">Ribonucleoprotein</keyword>
<sequence length="463" mass="53048">MSTFLGILYGPSDICPTLKLVTRADSSDAHDDSLTMETLIEDSRDSLQQAISLRRVVMEELNSICPSPPSSYTCIFDRLESKVFEKYVWYIRMWVEAYSSEGRDSLRLFLFIETEMKRAMDIARTIPEATTTLFKTMIMVCTDLVRRCIVDEWQSEIARVNEEAATYDLMGEDYEDEEREEEDDEDVYLDDPSVLFTCRMYNTLLRSAQDRTTRILAIIRRVVEECKNGVIMEIQFDSQPISNDLSNYCMVEWSEETRRNLSLFVDSNSVDNGRVDELIVSMGEGRKIVEGQIIMCSESGRWNGRIVKCKGDLNRILRFTIPFLAVDFTPAFELESDLPEVKLFGKWNLQEVNVADISLVDYITVKEKYAKYLPHSAGRYQVGKDINIYVPICITLPSSFLKAPCKPRAGARQRRYHVGPVKTLLVLDAPVPSVVNPSTWLPSDVSTRKQTQLSTLQLEHSEN</sequence>
<dbReference type="InterPro" id="IPR000235">
    <property type="entry name" value="Ribosomal_uS7"/>
</dbReference>
<dbReference type="AlphaFoldDB" id="A0A2A6BGV2"/>
<keyword evidence="2" id="KW-0689">Ribosomal protein</keyword>
<keyword evidence="5" id="KW-1185">Reference proteome</keyword>
<reference evidence="4" key="2">
    <citation type="submission" date="2022-06" db="UniProtKB">
        <authorList>
            <consortium name="EnsemblMetazoa"/>
        </authorList>
    </citation>
    <scope>IDENTIFICATION</scope>
    <source>
        <strain evidence="4">PS312</strain>
    </source>
</reference>
<name>A0A2A6BGV2_PRIPA</name>
<dbReference type="EnsemblMetazoa" id="PPA43487.1">
    <property type="protein sequence ID" value="PPA43487.1"/>
    <property type="gene ID" value="WBGene00281856"/>
</dbReference>
<dbReference type="Proteomes" id="UP000005239">
    <property type="component" value="Unassembled WGS sequence"/>
</dbReference>
<dbReference type="GO" id="GO:0003729">
    <property type="term" value="F:mRNA binding"/>
    <property type="evidence" value="ECO:0000318"/>
    <property type="project" value="GO_Central"/>
</dbReference>
<accession>A0A8R1V3T1</accession>
<evidence type="ECO:0000256" key="2">
    <source>
        <dbReference type="ARBA" id="ARBA00022980"/>
    </source>
</evidence>
<evidence type="ECO:0000256" key="1">
    <source>
        <dbReference type="ARBA" id="ARBA00007151"/>
    </source>
</evidence>
<organism evidence="4 5">
    <name type="scientific">Pristionchus pacificus</name>
    <name type="common">Parasitic nematode worm</name>
    <dbReference type="NCBI Taxonomy" id="54126"/>
    <lineage>
        <taxon>Eukaryota</taxon>
        <taxon>Metazoa</taxon>
        <taxon>Ecdysozoa</taxon>
        <taxon>Nematoda</taxon>
        <taxon>Chromadorea</taxon>
        <taxon>Rhabditida</taxon>
        <taxon>Rhabditina</taxon>
        <taxon>Diplogasteromorpha</taxon>
        <taxon>Diplogasteroidea</taxon>
        <taxon>Neodiplogasteridae</taxon>
        <taxon>Pristionchus</taxon>
    </lineage>
</organism>
<dbReference type="PANTHER" id="PTHR11205">
    <property type="entry name" value="RIBOSOMAL PROTEIN S7"/>
    <property type="match status" value="1"/>
</dbReference>
<gene>
    <name evidence="4" type="primary">WBGene00281856</name>
</gene>
<dbReference type="InterPro" id="IPR036823">
    <property type="entry name" value="Ribosomal_uS7_dom_sf"/>
</dbReference>
<dbReference type="GO" id="GO:0005763">
    <property type="term" value="C:mitochondrial small ribosomal subunit"/>
    <property type="evidence" value="ECO:0000318"/>
    <property type="project" value="GO_Central"/>
</dbReference>
<reference evidence="5" key="1">
    <citation type="journal article" date="2008" name="Nat. Genet.">
        <title>The Pristionchus pacificus genome provides a unique perspective on nematode lifestyle and parasitism.</title>
        <authorList>
            <person name="Dieterich C."/>
            <person name="Clifton S.W."/>
            <person name="Schuster L.N."/>
            <person name="Chinwalla A."/>
            <person name="Delehaunty K."/>
            <person name="Dinkelacker I."/>
            <person name="Fulton L."/>
            <person name="Fulton R."/>
            <person name="Godfrey J."/>
            <person name="Minx P."/>
            <person name="Mitreva M."/>
            <person name="Roeseler W."/>
            <person name="Tian H."/>
            <person name="Witte H."/>
            <person name="Yang S.P."/>
            <person name="Wilson R.K."/>
            <person name="Sommer R.J."/>
        </authorList>
    </citation>
    <scope>NUCLEOTIDE SEQUENCE [LARGE SCALE GENOMIC DNA]</scope>
    <source>
        <strain evidence="5">PS312</strain>
    </source>
</reference>